<proteinExistence type="predicted"/>
<dbReference type="PANTHER" id="PTHR40072:SF1">
    <property type="entry name" value="MOLYBDOPTERIN-GUANINE DINUCLEOTIDE BIOSYNTHESIS ADAPTER PROTEIN"/>
    <property type="match status" value="1"/>
</dbReference>
<evidence type="ECO:0000313" key="2">
    <source>
        <dbReference type="EMBL" id="TLE01927.1"/>
    </source>
</evidence>
<feature type="domain" description="Molybdopterin-guanine dinucleotide biosynthesis protein B (MobB)" evidence="1">
    <location>
        <begin position="13"/>
        <end position="140"/>
    </location>
</feature>
<protein>
    <submittedName>
        <fullName evidence="2">Molybdopterin-guanine dinucleotide biosynthesis protein B</fullName>
    </submittedName>
</protein>
<dbReference type="OrthoDB" id="9786803at2"/>
<gene>
    <name evidence="2" type="primary">mobB</name>
    <name evidence="2" type="ORF">LS65_005040</name>
</gene>
<dbReference type="GeneID" id="82321978"/>
<dbReference type="Pfam" id="PF03205">
    <property type="entry name" value="MobB"/>
    <property type="match status" value="1"/>
</dbReference>
<evidence type="ECO:0000313" key="3">
    <source>
        <dbReference type="Proteomes" id="UP000029707"/>
    </source>
</evidence>
<dbReference type="PANTHER" id="PTHR40072">
    <property type="entry name" value="MOLYBDOPTERIN-GUANINE DINUCLEOTIDE BIOSYNTHESIS ADAPTER PROTEIN-RELATED"/>
    <property type="match status" value="1"/>
</dbReference>
<comment type="caution">
    <text evidence="2">The sequence shown here is derived from an EMBL/GenBank/DDBJ whole genome shotgun (WGS) entry which is preliminary data.</text>
</comment>
<organism evidence="2 3">
    <name type="scientific">Helicobacter japonicus</name>
    <dbReference type="NCBI Taxonomy" id="425400"/>
    <lineage>
        <taxon>Bacteria</taxon>
        <taxon>Pseudomonadati</taxon>
        <taxon>Campylobacterota</taxon>
        <taxon>Epsilonproteobacteria</taxon>
        <taxon>Campylobacterales</taxon>
        <taxon>Helicobacteraceae</taxon>
        <taxon>Helicobacter</taxon>
    </lineage>
</organism>
<evidence type="ECO:0000259" key="1">
    <source>
        <dbReference type="Pfam" id="PF03205"/>
    </source>
</evidence>
<reference evidence="2 3" key="1">
    <citation type="journal article" date="2014" name="Genome Announc.">
        <title>Draft genome sequences of eight enterohepatic helicobacter species isolated from both laboratory and wild rodents.</title>
        <authorList>
            <person name="Sheh A."/>
            <person name="Shen Z."/>
            <person name="Fox J.G."/>
        </authorList>
    </citation>
    <scope>NUCLEOTIDE SEQUENCE [LARGE SCALE GENOMIC DNA]</scope>
    <source>
        <strain evidence="2 3">MIT 01-6451</strain>
    </source>
</reference>
<dbReference type="GO" id="GO:0005525">
    <property type="term" value="F:GTP binding"/>
    <property type="evidence" value="ECO:0007669"/>
    <property type="project" value="InterPro"/>
</dbReference>
<dbReference type="NCBIfam" id="TIGR00176">
    <property type="entry name" value="mobB"/>
    <property type="match status" value="1"/>
</dbReference>
<dbReference type="InterPro" id="IPR052539">
    <property type="entry name" value="MGD_biosynthesis_adapter"/>
</dbReference>
<dbReference type="SUPFAM" id="SSF52540">
    <property type="entry name" value="P-loop containing nucleoside triphosphate hydrolases"/>
    <property type="match status" value="1"/>
</dbReference>
<accession>A0A4U8TN77</accession>
<dbReference type="Gene3D" id="3.40.50.300">
    <property type="entry name" value="P-loop containing nucleotide triphosphate hydrolases"/>
    <property type="match status" value="1"/>
</dbReference>
<dbReference type="InterPro" id="IPR004435">
    <property type="entry name" value="MobB_dom"/>
</dbReference>
<name>A0A4U8TN77_9HELI</name>
<dbReference type="Proteomes" id="UP000029707">
    <property type="component" value="Unassembled WGS sequence"/>
</dbReference>
<dbReference type="EMBL" id="JRMQ02000005">
    <property type="protein sequence ID" value="TLE01927.1"/>
    <property type="molecule type" value="Genomic_DNA"/>
</dbReference>
<dbReference type="GO" id="GO:0006777">
    <property type="term" value="P:Mo-molybdopterin cofactor biosynthetic process"/>
    <property type="evidence" value="ECO:0007669"/>
    <property type="project" value="InterPro"/>
</dbReference>
<dbReference type="InterPro" id="IPR027417">
    <property type="entry name" value="P-loop_NTPase"/>
</dbReference>
<dbReference type="CDD" id="cd03116">
    <property type="entry name" value="MobB"/>
    <property type="match status" value="1"/>
</dbReference>
<keyword evidence="3" id="KW-1185">Reference proteome</keyword>
<sequence>MTHNSKLTHTPIVFAFSGESNSGKTTLICKLCEYLKPKAKVAVIKHDPKDKAIFDTQGKDSYEFFQRSSAVALISPTRTILQIKHDVKPQQDSQNTQELESNALFRILKQLKEYDYIFIEGLKTLPFPRIVVAREHIESSYIPYANAFAIDESVKNTHILPSALPILNLNDVAQVAAFINAYPKSTSFKGE</sequence>
<dbReference type="STRING" id="425400.LS65_09440"/>
<dbReference type="AlphaFoldDB" id="A0A4U8TN77"/>
<dbReference type="RefSeq" id="WP_034363705.1">
    <property type="nucleotide sequence ID" value="NZ_CAJUDB010000003.1"/>
</dbReference>